<feature type="compositionally biased region" description="Polar residues" evidence="1">
    <location>
        <begin position="317"/>
        <end position="327"/>
    </location>
</feature>
<evidence type="ECO:0000313" key="2">
    <source>
        <dbReference type="EMBL" id="KIL55029.1"/>
    </source>
</evidence>
<dbReference type="STRING" id="946122.A0A0C2SM76"/>
<dbReference type="OrthoDB" id="2803783at2759"/>
<evidence type="ECO:0000313" key="3">
    <source>
        <dbReference type="Proteomes" id="UP000054549"/>
    </source>
</evidence>
<accession>A0A0C2SM76</accession>
<dbReference type="InParanoid" id="A0A0C2SM76"/>
<gene>
    <name evidence="2" type="ORF">M378DRAFT_18307</name>
</gene>
<keyword evidence="3" id="KW-1185">Reference proteome</keyword>
<sequence>MGKKQWTTPEQRAWLEAFVPSFVQAQQERTQERTSGVFLKDTYNEWHQKWPSAAPTEDEIEKEGSAEKASLVKEKAVENRIKFWFHNHTRGSSSGAGTRGVLKLRPSTKLVQPWQAYLNKFQHTKLKEKIDEAWQKYLSEVPEGQKPEKSLFEIRNKLAQTLYEAETAEVRQEVEEHRKNMRSSNEVTSDVAARNKSFQGSIDKLPRTLQAATESIAQQTGWNVLVIVGGPNPRLGGKITTLALHQGTTMDGKTFETFLENDGFEKNVMSKFDDFLHESFDQAECNGRDLNTVGSSENTPELEDEEDDERTKKKATSRSNLGTPSITDQREFEKAKKERIARNTRLLQEMTDGIQAVGQDREPWELERHLSPCKVTCLLAALKLLHR</sequence>
<reference evidence="2 3" key="1">
    <citation type="submission" date="2014-04" db="EMBL/GenBank/DDBJ databases">
        <title>Evolutionary Origins and Diversification of the Mycorrhizal Mutualists.</title>
        <authorList>
            <consortium name="DOE Joint Genome Institute"/>
            <consortium name="Mycorrhizal Genomics Consortium"/>
            <person name="Kohler A."/>
            <person name="Kuo A."/>
            <person name="Nagy L.G."/>
            <person name="Floudas D."/>
            <person name="Copeland A."/>
            <person name="Barry K.W."/>
            <person name="Cichocki N."/>
            <person name="Veneault-Fourrey C."/>
            <person name="LaButti K."/>
            <person name="Lindquist E.A."/>
            <person name="Lipzen A."/>
            <person name="Lundell T."/>
            <person name="Morin E."/>
            <person name="Murat C."/>
            <person name="Riley R."/>
            <person name="Ohm R."/>
            <person name="Sun H."/>
            <person name="Tunlid A."/>
            <person name="Henrissat B."/>
            <person name="Grigoriev I.V."/>
            <person name="Hibbett D.S."/>
            <person name="Martin F."/>
        </authorList>
    </citation>
    <scope>NUCLEOTIDE SEQUENCE [LARGE SCALE GENOMIC DNA]</scope>
    <source>
        <strain evidence="2 3">Koide BX008</strain>
    </source>
</reference>
<dbReference type="EMBL" id="KN818578">
    <property type="protein sequence ID" value="KIL55029.1"/>
    <property type="molecule type" value="Genomic_DNA"/>
</dbReference>
<evidence type="ECO:0000256" key="1">
    <source>
        <dbReference type="SAM" id="MobiDB-lite"/>
    </source>
</evidence>
<dbReference type="HOGENOM" id="CLU_020082_0_0_1"/>
<dbReference type="Proteomes" id="UP000054549">
    <property type="component" value="Unassembled WGS sequence"/>
</dbReference>
<name>A0A0C2SM76_AMAMK</name>
<dbReference type="AlphaFoldDB" id="A0A0C2SM76"/>
<feature type="region of interest" description="Disordered" evidence="1">
    <location>
        <begin position="286"/>
        <end position="335"/>
    </location>
</feature>
<organism evidence="2 3">
    <name type="scientific">Amanita muscaria (strain Koide BX008)</name>
    <dbReference type="NCBI Taxonomy" id="946122"/>
    <lineage>
        <taxon>Eukaryota</taxon>
        <taxon>Fungi</taxon>
        <taxon>Dikarya</taxon>
        <taxon>Basidiomycota</taxon>
        <taxon>Agaricomycotina</taxon>
        <taxon>Agaricomycetes</taxon>
        <taxon>Agaricomycetidae</taxon>
        <taxon>Agaricales</taxon>
        <taxon>Pluteineae</taxon>
        <taxon>Amanitaceae</taxon>
        <taxon>Amanita</taxon>
    </lineage>
</organism>
<protein>
    <submittedName>
        <fullName evidence="2">Uncharacterized protein</fullName>
    </submittedName>
</protein>
<proteinExistence type="predicted"/>